<evidence type="ECO:0000259" key="4">
    <source>
        <dbReference type="Pfam" id="PF10350"/>
    </source>
</evidence>
<accession>A0AAV4F3R4</accession>
<comment type="similarity">
    <text evidence="1">Belongs to the THADA family.</text>
</comment>
<protein>
    <recommendedName>
        <fullName evidence="3">tRNA (32-2'-O)-methyltransferase regulator THADA</fullName>
    </recommendedName>
</protein>
<dbReference type="PANTHER" id="PTHR14387">
    <property type="entry name" value="THADA/DEATH RECEPTOR INTERACTING PROTEIN"/>
    <property type="match status" value="1"/>
</dbReference>
<organism evidence="7 8">
    <name type="scientific">Elysia marginata</name>
    <dbReference type="NCBI Taxonomy" id="1093978"/>
    <lineage>
        <taxon>Eukaryota</taxon>
        <taxon>Metazoa</taxon>
        <taxon>Spiralia</taxon>
        <taxon>Lophotrochozoa</taxon>
        <taxon>Mollusca</taxon>
        <taxon>Gastropoda</taxon>
        <taxon>Heterobranchia</taxon>
        <taxon>Euthyneura</taxon>
        <taxon>Panpulmonata</taxon>
        <taxon>Sacoglossa</taxon>
        <taxon>Placobranchoidea</taxon>
        <taxon>Plakobranchidae</taxon>
        <taxon>Elysia</taxon>
    </lineage>
</organism>
<feature type="domain" description="tRNA (32-2'-O)-methyltransferase regulator THADA-like TPR repeats region" evidence="5">
    <location>
        <begin position="159"/>
        <end position="418"/>
    </location>
</feature>
<evidence type="ECO:0000313" key="8">
    <source>
        <dbReference type="Proteomes" id="UP000762676"/>
    </source>
</evidence>
<evidence type="ECO:0000256" key="1">
    <source>
        <dbReference type="ARBA" id="ARBA00010409"/>
    </source>
</evidence>
<feature type="domain" description="tRNA (32-2'-O)-methyltransferase regulator THADA-like C-terminal TPR repeats region" evidence="6">
    <location>
        <begin position="838"/>
        <end position="1002"/>
    </location>
</feature>
<feature type="domain" description="DUF2428" evidence="4">
    <location>
        <begin position="569"/>
        <end position="836"/>
    </location>
</feature>
<dbReference type="GO" id="GO:0030488">
    <property type="term" value="P:tRNA methylation"/>
    <property type="evidence" value="ECO:0007669"/>
    <property type="project" value="TreeGrafter"/>
</dbReference>
<dbReference type="InterPro" id="IPR019442">
    <property type="entry name" value="THADA/TRM732_DUF2428"/>
</dbReference>
<dbReference type="PANTHER" id="PTHR14387:SF7">
    <property type="entry name" value="THYROID ADENOMA-ASSOCIATED PROTEIN"/>
    <property type="match status" value="1"/>
</dbReference>
<proteinExistence type="inferred from homology"/>
<dbReference type="InterPro" id="IPR056843">
    <property type="entry name" value="THADA-like_TPR"/>
</dbReference>
<keyword evidence="8" id="KW-1185">Reference proteome</keyword>
<evidence type="ECO:0000256" key="2">
    <source>
        <dbReference type="ARBA" id="ARBA00022694"/>
    </source>
</evidence>
<gene>
    <name evidence="7" type="ORF">ElyMa_005581000</name>
</gene>
<evidence type="ECO:0000259" key="5">
    <source>
        <dbReference type="Pfam" id="PF25150"/>
    </source>
</evidence>
<reference evidence="7 8" key="1">
    <citation type="journal article" date="2021" name="Elife">
        <title>Chloroplast acquisition without the gene transfer in kleptoplastic sea slugs, Plakobranchus ocellatus.</title>
        <authorList>
            <person name="Maeda T."/>
            <person name="Takahashi S."/>
            <person name="Yoshida T."/>
            <person name="Shimamura S."/>
            <person name="Takaki Y."/>
            <person name="Nagai Y."/>
            <person name="Toyoda A."/>
            <person name="Suzuki Y."/>
            <person name="Arimoto A."/>
            <person name="Ishii H."/>
            <person name="Satoh N."/>
            <person name="Nishiyama T."/>
            <person name="Hasebe M."/>
            <person name="Maruyama T."/>
            <person name="Minagawa J."/>
            <person name="Obokata J."/>
            <person name="Shigenobu S."/>
        </authorList>
    </citation>
    <scope>NUCLEOTIDE SEQUENCE [LARGE SCALE GENOMIC DNA]</scope>
</reference>
<sequence>MCSFYPLIVRQSAKVVFEKVLQLHCIFRNENHTKEDKGLAGDHFLQSLVRHLFTVSWSSRGKFSALTSCVKHLGCQPLLDIQPGLPVEVIQQLQEQALSCYASELYCNMFTSHMEESGCSESSFKDIKLPDHAIAEDQGNLKSSEKTDTGQQLSKAKLFETWAEPVTKAMCTHKKKLKQNIVEYLLPRLLKSGDGILNYMIQGLSARLKDMPQQAQGAITMCLHRARTLGFLKTSVVGTEKGTSLWLGYLSTDVLKETLCSMDDHIRLDAFALVCENSKTSEVVTTFEFEMLKFFIPHNVNNQSPAFRQSFLALLKKLIFRVKESLLSLQRKSKGKNIVEPVTNAINDYESFCEWLAIWTVENLYPGAAFARRTTSLAILSLLTASFTSEKDGFCVPVLFKKAHIQALLGALTDTFEENKREAFSVLTCFIQHQEPIWDTEGTVETLSLALSLACSTRPQDCATAVYIFLVLLKQQEFYPNQSHFAALLSSATGALEVKDGAVSNCPKLLLLWSLLHLLNSQIAVAEESLVSAAANRPMYPTLHCIRYILQEIDFGTMKGNHMPSAKDFIKRLIISCLHLSRVVSPVVQNSSPEGNIPEEAVTGLDTPNAEWSRALVESMPEYLVVCGWRSIKEVSLTLGSLCLQLPTSLIMKEETSEGLLTLDQIEIIGKYFNQQLLESIHRGAFELAYAGFQLTCQTLWRHPLSCFHQLPSLWLSAVLQDIKSGDPQSKLCATRRSAGVPFLVQAITSTEPNLTGRQMFHRAMKELLQLALNQDREACQAEIHSAMPSTSDAQVHALNILRALYRESRLGDDVVLYVADGLKAAILGFRSEQWAVRNSATLLLSSLMTRIFGVKRSKDETAMSKKNCQTGRAFFYRYPTLYPFLLEELEAATANVMSRDRLSLHPSLYPVLLVLGRLFPSTLEGSDTSLSLSAFIPYIIRCASSPVYKTRVIASRAIQPLAKRNEVVGISLSLWENLPLSPSSQSQSSHVHGSLLQLTQLIKLVEDFHDTNKLEALKSFVDNLSKRNWIFKKLNPCFATRQAACILTDAVLDVASTCHVDSQKATFISDLKTAFRSSISDHEAQNLNSFLPFYFEFEKTRAELCLKHLVAAEISSFDQSISALKNGCQKSKQHNQPDAKQLEVPASTYQSNCEKSNLDKKFGEENLDVDHSNNQVLLLLLNSPVYDVRLGVLDVLLSSLSSRASDSQIDLTNTSGCSHAFPGNEDLDSELFSHAHSGKVTIQGAEAVVSRLYHQLLKMAIDIETHHLCQEKVFYLLASLPEGFSVLEKEKSSYLLQMLSSLTERIQAERRTEVKAAILRFTVSLVAILYKRIQELNSNSSGHISGQAETNLSTVSNNQVEVSSVLIKWLKLLRDSSSADENPVLQISCCHCLLQNADILLVDPQGIFGPEVYTVWNTLVVLLQDDDLEVKEIAASVVCALLKKEKGLSNMAMYCSKTKLRPPMRSILEECKCGKARLVTMLEDSDDPVVKTVQPFIKTIRKWKVAEAIDEAKEGLKVK</sequence>
<dbReference type="InterPro" id="IPR056842">
    <property type="entry name" value="THADA-like_TPR_C"/>
</dbReference>
<dbReference type="InterPro" id="IPR051954">
    <property type="entry name" value="tRNA_methyltransferase_THADA"/>
</dbReference>
<keyword evidence="2" id="KW-0819">tRNA processing</keyword>
<dbReference type="Proteomes" id="UP000762676">
    <property type="component" value="Unassembled WGS sequence"/>
</dbReference>
<dbReference type="Pfam" id="PF25150">
    <property type="entry name" value="TPR_Trm732"/>
    <property type="match status" value="1"/>
</dbReference>
<dbReference type="GO" id="GO:0005829">
    <property type="term" value="C:cytosol"/>
    <property type="evidence" value="ECO:0007669"/>
    <property type="project" value="TreeGrafter"/>
</dbReference>
<dbReference type="Pfam" id="PF10350">
    <property type="entry name" value="DUF2428"/>
    <property type="match status" value="1"/>
</dbReference>
<name>A0AAV4F3R4_9GAST</name>
<evidence type="ECO:0000313" key="7">
    <source>
        <dbReference type="EMBL" id="GFR67390.1"/>
    </source>
</evidence>
<dbReference type="EMBL" id="BMAT01011146">
    <property type="protein sequence ID" value="GFR67390.1"/>
    <property type="molecule type" value="Genomic_DNA"/>
</dbReference>
<dbReference type="Pfam" id="PF25151">
    <property type="entry name" value="TPR_Trm732_C"/>
    <property type="match status" value="1"/>
</dbReference>
<evidence type="ECO:0000259" key="6">
    <source>
        <dbReference type="Pfam" id="PF25151"/>
    </source>
</evidence>
<dbReference type="SUPFAM" id="SSF48371">
    <property type="entry name" value="ARM repeat"/>
    <property type="match status" value="2"/>
</dbReference>
<comment type="caution">
    <text evidence="7">The sequence shown here is derived from an EMBL/GenBank/DDBJ whole genome shotgun (WGS) entry which is preliminary data.</text>
</comment>
<evidence type="ECO:0000256" key="3">
    <source>
        <dbReference type="ARBA" id="ARBA00035698"/>
    </source>
</evidence>
<dbReference type="InterPro" id="IPR016024">
    <property type="entry name" value="ARM-type_fold"/>
</dbReference>